<feature type="signal peptide" evidence="1">
    <location>
        <begin position="1"/>
        <end position="15"/>
    </location>
</feature>
<evidence type="ECO:0000313" key="3">
    <source>
        <dbReference type="Proteomes" id="UP000822369"/>
    </source>
</evidence>
<dbReference type="KEGG" id="nfu:107382557"/>
<protein>
    <submittedName>
        <fullName evidence="2">Transcript variant X1</fullName>
    </submittedName>
</protein>
<comment type="caution">
    <text evidence="2">The sequence shown here is derived from an EMBL/GenBank/DDBJ whole genome shotgun (WGS) entry which is preliminary data.</text>
</comment>
<dbReference type="Proteomes" id="UP000822369">
    <property type="component" value="Chromosome 10"/>
</dbReference>
<keyword evidence="1" id="KW-0732">Signal</keyword>
<dbReference type="AlphaFoldDB" id="A0A9D2Y3W0"/>
<evidence type="ECO:0000313" key="2">
    <source>
        <dbReference type="EMBL" id="KAF7213500.1"/>
    </source>
</evidence>
<reference evidence="2" key="1">
    <citation type="submission" date="2020-03" db="EMBL/GenBank/DDBJ databases">
        <title>Intra-Species Differences in Population Size shape Life History and Genome Evolution.</title>
        <authorList>
            <person name="Willemsen D."/>
            <person name="Cui R."/>
            <person name="Valenzano D.R."/>
        </authorList>
    </citation>
    <scope>NUCLEOTIDE SEQUENCE</scope>
    <source>
        <strain evidence="2">GRZ</strain>
        <tissue evidence="2">Whole</tissue>
    </source>
</reference>
<sequence>MRGILLLCLLGCVAAAPSQINCVDLAKAPPSCFLPTEGIANPNNSSLGNNTLNSTASLVKPVATTKIKDEKLQAKPTSIPPAITFTLNGSWEWHHFKNPYMYPPKEMADQK</sequence>
<name>A0A9D2Y3W0_NOTFU</name>
<gene>
    <name evidence="2" type="ORF">G4P62_007999</name>
</gene>
<organism evidence="2 3">
    <name type="scientific">Nothobranchius furzeri</name>
    <name type="common">Turquoise killifish</name>
    <dbReference type="NCBI Taxonomy" id="105023"/>
    <lineage>
        <taxon>Eukaryota</taxon>
        <taxon>Metazoa</taxon>
        <taxon>Chordata</taxon>
        <taxon>Craniata</taxon>
        <taxon>Vertebrata</taxon>
        <taxon>Euteleostomi</taxon>
        <taxon>Actinopterygii</taxon>
        <taxon>Neopterygii</taxon>
        <taxon>Teleostei</taxon>
        <taxon>Neoteleostei</taxon>
        <taxon>Acanthomorphata</taxon>
        <taxon>Ovalentaria</taxon>
        <taxon>Atherinomorphae</taxon>
        <taxon>Cyprinodontiformes</taxon>
        <taxon>Nothobranchiidae</taxon>
        <taxon>Nothobranchius</taxon>
    </lineage>
</organism>
<dbReference type="EMBL" id="JAAVVJ010000010">
    <property type="protein sequence ID" value="KAF7213500.1"/>
    <property type="molecule type" value="Genomic_DNA"/>
</dbReference>
<feature type="chain" id="PRO_5039219865" evidence="1">
    <location>
        <begin position="16"/>
        <end position="111"/>
    </location>
</feature>
<evidence type="ECO:0000256" key="1">
    <source>
        <dbReference type="SAM" id="SignalP"/>
    </source>
</evidence>
<proteinExistence type="predicted"/>
<accession>A0A9D2Y3W0</accession>